<dbReference type="Proteomes" id="UP000075840">
    <property type="component" value="Unassembled WGS sequence"/>
</dbReference>
<dbReference type="EMBL" id="APCN01001936">
    <property type="status" value="NOT_ANNOTATED_CDS"/>
    <property type="molecule type" value="Genomic_DNA"/>
</dbReference>
<proteinExistence type="predicted"/>
<evidence type="ECO:0000313" key="2">
    <source>
        <dbReference type="Proteomes" id="UP000075840"/>
    </source>
</evidence>
<dbReference type="AlphaFoldDB" id="A0A182HNI3"/>
<dbReference type="EnsemblMetazoa" id="AARA002821-RA">
    <property type="protein sequence ID" value="AARA002821-PA"/>
    <property type="gene ID" value="AARA002821"/>
</dbReference>
<keyword evidence="2" id="KW-1185">Reference proteome</keyword>
<reference evidence="1" key="1">
    <citation type="submission" date="2022-08" db="UniProtKB">
        <authorList>
            <consortium name="EnsemblMetazoa"/>
        </authorList>
    </citation>
    <scope>IDENTIFICATION</scope>
    <source>
        <strain evidence="1">Dongola</strain>
    </source>
</reference>
<organism evidence="1 2">
    <name type="scientific">Anopheles arabiensis</name>
    <name type="common">Mosquito</name>
    <dbReference type="NCBI Taxonomy" id="7173"/>
    <lineage>
        <taxon>Eukaryota</taxon>
        <taxon>Metazoa</taxon>
        <taxon>Ecdysozoa</taxon>
        <taxon>Arthropoda</taxon>
        <taxon>Hexapoda</taxon>
        <taxon>Insecta</taxon>
        <taxon>Pterygota</taxon>
        <taxon>Neoptera</taxon>
        <taxon>Endopterygota</taxon>
        <taxon>Diptera</taxon>
        <taxon>Nematocera</taxon>
        <taxon>Culicoidea</taxon>
        <taxon>Culicidae</taxon>
        <taxon>Anophelinae</taxon>
        <taxon>Anopheles</taxon>
    </lineage>
</organism>
<accession>A0A182HNI3</accession>
<name>A0A182HNI3_ANOAR</name>
<sequence length="18" mass="2002">MWVSGEGSTCGIYQKSIR</sequence>
<evidence type="ECO:0000313" key="1">
    <source>
        <dbReference type="EnsemblMetazoa" id="AARA002821-PA"/>
    </source>
</evidence>
<protein>
    <submittedName>
        <fullName evidence="1">Uncharacterized protein</fullName>
    </submittedName>
</protein>
<dbReference type="VEuPathDB" id="VectorBase:AARA002821"/>